<evidence type="ECO:0000313" key="3">
    <source>
        <dbReference type="Proteomes" id="UP000664795"/>
    </source>
</evidence>
<keyword evidence="1" id="KW-0732">Signal</keyword>
<dbReference type="AlphaFoldDB" id="A0A939G955"/>
<dbReference type="Proteomes" id="UP000664795">
    <property type="component" value="Unassembled WGS sequence"/>
</dbReference>
<organism evidence="2 3">
    <name type="scientific">Fibrella aquatilis</name>
    <dbReference type="NCBI Taxonomy" id="2817059"/>
    <lineage>
        <taxon>Bacteria</taxon>
        <taxon>Pseudomonadati</taxon>
        <taxon>Bacteroidota</taxon>
        <taxon>Cytophagia</taxon>
        <taxon>Cytophagales</taxon>
        <taxon>Spirosomataceae</taxon>
        <taxon>Fibrella</taxon>
    </lineage>
</organism>
<reference evidence="2 3" key="1">
    <citation type="submission" date="2021-03" db="EMBL/GenBank/DDBJ databases">
        <title>Fibrella sp. HMF5036 genome sequencing and assembly.</title>
        <authorList>
            <person name="Kang H."/>
            <person name="Kim H."/>
            <person name="Bae S."/>
            <person name="Joh K."/>
        </authorList>
    </citation>
    <scope>NUCLEOTIDE SEQUENCE [LARGE SCALE GENOMIC DNA]</scope>
    <source>
        <strain evidence="2 3">HMF5036</strain>
    </source>
</reference>
<accession>A0A939G955</accession>
<feature type="chain" id="PRO_5037739594" description="3-keto-disaccharide hydrolase domain-containing protein" evidence="1">
    <location>
        <begin position="22"/>
        <end position="229"/>
    </location>
</feature>
<name>A0A939G955_9BACT</name>
<protein>
    <recommendedName>
        <fullName evidence="4">3-keto-disaccharide hydrolase domain-containing protein</fullName>
    </recommendedName>
</protein>
<sequence length="229" mass="25970">MKCILFAFIMSLLHISITVSAQTVTGLPLRLTRDRLKPNLVSMSFERLMGKEALRVVKDSSVQKVDEPTFVRLEGIDFTNGTIQVKVLSRLLKNAPELARGFIGVAFRINEANSSYESIYIRPTNGRATDQVRRNHAIQYYSYPDYKFDRLRKEAPERYEAYSDMTLNEWITLTVVVKDRQAQLYLNNNKQPSLIVNDLKHGAGTSGGVGLWVDIGTEGYFADLTITNQ</sequence>
<comment type="caution">
    <text evidence="2">The sequence shown here is derived from an EMBL/GenBank/DDBJ whole genome shotgun (WGS) entry which is preliminary data.</text>
</comment>
<dbReference type="EMBL" id="JAFMYU010000032">
    <property type="protein sequence ID" value="MBO0934519.1"/>
    <property type="molecule type" value="Genomic_DNA"/>
</dbReference>
<evidence type="ECO:0008006" key="4">
    <source>
        <dbReference type="Google" id="ProtNLM"/>
    </source>
</evidence>
<feature type="signal peptide" evidence="1">
    <location>
        <begin position="1"/>
        <end position="21"/>
    </location>
</feature>
<proteinExistence type="predicted"/>
<evidence type="ECO:0000256" key="1">
    <source>
        <dbReference type="SAM" id="SignalP"/>
    </source>
</evidence>
<dbReference type="Gene3D" id="2.60.120.560">
    <property type="entry name" value="Exo-inulinase, domain 1"/>
    <property type="match status" value="1"/>
</dbReference>
<keyword evidence="3" id="KW-1185">Reference proteome</keyword>
<evidence type="ECO:0000313" key="2">
    <source>
        <dbReference type="EMBL" id="MBO0934519.1"/>
    </source>
</evidence>
<gene>
    <name evidence="2" type="ORF">J2I48_26145</name>
</gene>